<evidence type="ECO:0000313" key="2">
    <source>
        <dbReference type="Proteomes" id="UP000183567"/>
    </source>
</evidence>
<keyword evidence="2" id="KW-1185">Reference proteome</keyword>
<dbReference type="AlphaFoldDB" id="A0A1J8Q4Z9"/>
<evidence type="ECO:0000313" key="1">
    <source>
        <dbReference type="EMBL" id="OJA15051.1"/>
    </source>
</evidence>
<sequence>MPPQSSPLVRVPTVPLDPSTLSWTSHRKQLVVHPANTSRRGLVRGAPITISDGTVREGRLQLPAPVFAPHETDPEEDSATPYLKQYLQESWFPAFKVGPRVKQDFVWPHYPELQAPPGTRKLRVISRIMPYRIHGAAYDLLADLARQNDQKIDRHLAASGGSGDLALPSINTACDDRDMRFYTQDVNFVTDITKLLMVSTFRTVAICLYMLLGIPEGEEGDGFRSIVQFKTSFEMCPVKDKFFDVISLPTNTGRTSMIILVIPPWALDNMDFISFINTGPVAPGSIDVFPADKPASAPATMWAMLWDMCSKHKCYYFAVTTYEFWAFGNFSSKMDNGYISDLFKAPVYSHNAQVERDILPSPTMTETLLFWMAACIGIGDINWKPFDDKVTS</sequence>
<name>A0A1J8Q4Z9_9AGAM</name>
<proteinExistence type="predicted"/>
<dbReference type="Proteomes" id="UP000183567">
    <property type="component" value="Unassembled WGS sequence"/>
</dbReference>
<dbReference type="OrthoDB" id="2997350at2759"/>
<organism evidence="1 2">
    <name type="scientific">Rhizopogon vesiculosus</name>
    <dbReference type="NCBI Taxonomy" id="180088"/>
    <lineage>
        <taxon>Eukaryota</taxon>
        <taxon>Fungi</taxon>
        <taxon>Dikarya</taxon>
        <taxon>Basidiomycota</taxon>
        <taxon>Agaricomycotina</taxon>
        <taxon>Agaricomycetes</taxon>
        <taxon>Agaricomycetidae</taxon>
        <taxon>Boletales</taxon>
        <taxon>Suillineae</taxon>
        <taxon>Rhizopogonaceae</taxon>
        <taxon>Rhizopogon</taxon>
    </lineage>
</organism>
<reference evidence="1 2" key="1">
    <citation type="submission" date="2016-03" db="EMBL/GenBank/DDBJ databases">
        <title>Comparative genomics of the ectomycorrhizal sister species Rhizopogon vinicolor and Rhizopogon vesiculosus (Basidiomycota: Boletales) reveals a divergence of the mating type B locus.</title>
        <authorList>
            <person name="Mujic A.B."/>
            <person name="Kuo A."/>
            <person name="Tritt A."/>
            <person name="Lipzen A."/>
            <person name="Chen C."/>
            <person name="Johnson J."/>
            <person name="Sharma A."/>
            <person name="Barry K."/>
            <person name="Grigoriev I.V."/>
            <person name="Spatafora J.W."/>
        </authorList>
    </citation>
    <scope>NUCLEOTIDE SEQUENCE [LARGE SCALE GENOMIC DNA]</scope>
    <source>
        <strain evidence="1 2">AM-OR11-056</strain>
    </source>
</reference>
<dbReference type="EMBL" id="LVVM01003376">
    <property type="protein sequence ID" value="OJA15051.1"/>
    <property type="molecule type" value="Genomic_DNA"/>
</dbReference>
<comment type="caution">
    <text evidence="1">The sequence shown here is derived from an EMBL/GenBank/DDBJ whole genome shotgun (WGS) entry which is preliminary data.</text>
</comment>
<gene>
    <name evidence="1" type="ORF">AZE42_05843</name>
</gene>
<accession>A0A1J8Q4Z9</accession>
<protein>
    <submittedName>
        <fullName evidence="1">Uncharacterized protein</fullName>
    </submittedName>
</protein>